<feature type="transmembrane region" description="Helical" evidence="1">
    <location>
        <begin position="154"/>
        <end position="177"/>
    </location>
</feature>
<dbReference type="Proteomes" id="UP000187074">
    <property type="component" value="Unassembled WGS sequence"/>
</dbReference>
<feature type="transmembrane region" description="Helical" evidence="1">
    <location>
        <begin position="44"/>
        <end position="66"/>
    </location>
</feature>
<feature type="transmembrane region" description="Helical" evidence="1">
    <location>
        <begin position="128"/>
        <end position="148"/>
    </location>
</feature>
<dbReference type="OrthoDB" id="2662266at2"/>
<keyword evidence="1" id="KW-1133">Transmembrane helix</keyword>
<name>A0A1R1AZQ4_PAELA</name>
<reference evidence="2 3" key="1">
    <citation type="submission" date="2016-11" db="EMBL/GenBank/DDBJ databases">
        <title>Paenibacillus species isolates.</title>
        <authorList>
            <person name="Beno S.M."/>
        </authorList>
    </citation>
    <scope>NUCLEOTIDE SEQUENCE [LARGE SCALE GENOMIC DNA]</scope>
    <source>
        <strain evidence="2 3">FSL F4-0100</strain>
    </source>
</reference>
<dbReference type="EMBL" id="MRTF01000006">
    <property type="protein sequence ID" value="OME91534.1"/>
    <property type="molecule type" value="Genomic_DNA"/>
</dbReference>
<feature type="transmembrane region" description="Helical" evidence="1">
    <location>
        <begin position="86"/>
        <end position="116"/>
    </location>
</feature>
<evidence type="ECO:0000256" key="1">
    <source>
        <dbReference type="SAM" id="Phobius"/>
    </source>
</evidence>
<feature type="transmembrane region" description="Helical" evidence="1">
    <location>
        <begin position="6"/>
        <end position="24"/>
    </location>
</feature>
<evidence type="ECO:0000313" key="3">
    <source>
        <dbReference type="Proteomes" id="UP000187074"/>
    </source>
</evidence>
<dbReference type="RefSeq" id="WP_076323926.1">
    <property type="nucleotide sequence ID" value="NZ_MRTF01000006.1"/>
</dbReference>
<organism evidence="2 3">
    <name type="scientific">Paenibacillus lautus</name>
    <name type="common">Bacillus lautus</name>
    <dbReference type="NCBI Taxonomy" id="1401"/>
    <lineage>
        <taxon>Bacteria</taxon>
        <taxon>Bacillati</taxon>
        <taxon>Bacillota</taxon>
        <taxon>Bacilli</taxon>
        <taxon>Bacillales</taxon>
        <taxon>Paenibacillaceae</taxon>
        <taxon>Paenibacillus</taxon>
    </lineage>
</organism>
<keyword evidence="1" id="KW-0812">Transmembrane</keyword>
<comment type="caution">
    <text evidence="2">The sequence shown here is derived from an EMBL/GenBank/DDBJ whole genome shotgun (WGS) entry which is preliminary data.</text>
</comment>
<proteinExistence type="predicted"/>
<gene>
    <name evidence="2" type="ORF">BK123_18950</name>
</gene>
<keyword evidence="1" id="KW-0472">Membrane</keyword>
<protein>
    <submittedName>
        <fullName evidence="2">Uncharacterized protein</fullName>
    </submittedName>
</protein>
<accession>A0A1R1AZQ4</accession>
<dbReference type="AlphaFoldDB" id="A0A1R1AZQ4"/>
<evidence type="ECO:0000313" key="2">
    <source>
        <dbReference type="EMBL" id="OME91534.1"/>
    </source>
</evidence>
<sequence length="189" mass="21490">MHTLQIILSALILMVLFGLINLMMNYISRRDGEPIVPFRKKLWLIPLLSAFIIIPLELFAMLYARWFPMSDPSGPGEILAYDGQGVWLSFSLTILIGFLIFEGILHPLIITLLRLLLRKDTSIYIKQAVTVVTDTVLLYIAFLIMPGIPVGGWLQALLIAVFFHLIEWILIGVQTWVQQRKRARTESAG</sequence>